<reference evidence="2 4" key="1">
    <citation type="journal article" date="2005" name="Environ. Microbiol.">
        <title>Genetic and functional properties of uncultivated thermophilic crenarchaeotes from a subsurface gold mine as revealed by analysis of genome fragments.</title>
        <authorList>
            <person name="Nunoura T."/>
            <person name="Hirayama H."/>
            <person name="Takami H."/>
            <person name="Oida H."/>
            <person name="Nishi S."/>
            <person name="Shimamura S."/>
            <person name="Suzuki Y."/>
            <person name="Inagaki F."/>
            <person name="Takai K."/>
            <person name="Nealson K.H."/>
            <person name="Horikoshi K."/>
        </authorList>
    </citation>
    <scope>NUCLEOTIDE SEQUENCE [LARGE SCALE GENOMIC DNA]</scope>
</reference>
<keyword evidence="1" id="KW-0472">Membrane</keyword>
<dbReference type="Proteomes" id="UP000008120">
    <property type="component" value="Chromosome"/>
</dbReference>
<evidence type="ECO:0000313" key="3">
    <source>
        <dbReference type="EMBL" id="BAJ50656.1"/>
    </source>
</evidence>
<dbReference type="KEGG" id="csu:CSUB_C0798"/>
<protein>
    <submittedName>
        <fullName evidence="2">Uncharacterized protein</fullName>
    </submittedName>
</protein>
<accession>E6N668</accession>
<feature type="transmembrane region" description="Helical" evidence="1">
    <location>
        <begin position="303"/>
        <end position="323"/>
    </location>
</feature>
<proteinExistence type="predicted"/>
<evidence type="ECO:0000313" key="4">
    <source>
        <dbReference type="Proteomes" id="UP000008120"/>
    </source>
</evidence>
<dbReference type="EMBL" id="BA000048">
    <property type="protein sequence ID" value="BAJ50656.1"/>
    <property type="molecule type" value="Genomic_DNA"/>
</dbReference>
<evidence type="ECO:0000313" key="2">
    <source>
        <dbReference type="EMBL" id="BAJ47787.1"/>
    </source>
</evidence>
<name>E6N668_CALS0</name>
<organism evidence="2 4">
    <name type="scientific">Caldiarchaeum subterraneum</name>
    <dbReference type="NCBI Taxonomy" id="311458"/>
    <lineage>
        <taxon>Archaea</taxon>
        <taxon>Nitrososphaerota</taxon>
        <taxon>Candidatus Caldarchaeales</taxon>
        <taxon>Candidatus Caldarchaeaceae</taxon>
        <taxon>Candidatus Caldarchaeum</taxon>
    </lineage>
</organism>
<dbReference type="AlphaFoldDB" id="E6N668"/>
<reference evidence="2 4" key="2">
    <citation type="journal article" date="2011" name="Nucleic Acids Res.">
        <title>Insights into the evolution of Archaea and eukaryotic protein modifier systems revealed by the genome of a novel archaeal group.</title>
        <authorList>
            <person name="Nunoura T."/>
            <person name="Takaki Y."/>
            <person name="Kakuta J."/>
            <person name="Nishi S."/>
            <person name="Sugahara J."/>
            <person name="Kazama H."/>
            <person name="Chee G."/>
            <person name="Hattori M."/>
            <person name="Kanai A."/>
            <person name="Atomi H."/>
            <person name="Takai K."/>
            <person name="Takami H."/>
        </authorList>
    </citation>
    <scope>NUCLEOTIDE SEQUENCE [LARGE SCALE GENOMIC DNA]</scope>
</reference>
<sequence>MAEKNNIGVRPLVYAALLFLVGLGLLNAAQTQSVITTTTTRVVTISPTTYTTVITVSATTIVATIQIPGYTVIVEVYEPDQTCTITFTAQQPPSVIAIPGTTIAVPGTTLSTVINTQSYITTIIQTEGGTALTRTGLQPIPFTTMGYTVTLPAYGVFVEGCSVRTVSQIISYILDAVPATVRLSFPGFTTAFQGTTFTMPGDMPSIGLTTTYTELRRGTTYTSSTRNPGTTLTTAQTITEGRTTATIVSPGTTITETYTTVITLQQQTTPAQTMTTTTPTVATTTTAVTTQTQAPSGPSLTDVLIPAAVIVVLLAVVVFALRLRR</sequence>
<dbReference type="BioCyc" id="CCAL311458:G131R-811-MONOMER"/>
<dbReference type="EMBL" id="AP011846">
    <property type="protein sequence ID" value="BAJ47787.1"/>
    <property type="molecule type" value="Genomic_DNA"/>
</dbReference>
<keyword evidence="1" id="KW-1133">Transmembrane helix</keyword>
<keyword evidence="1" id="KW-0812">Transmembrane</keyword>
<evidence type="ECO:0000256" key="1">
    <source>
        <dbReference type="SAM" id="Phobius"/>
    </source>
</evidence>
<gene>
    <name evidence="3" type="ORF">CSUB_C0798</name>
    <name evidence="2" type="ORF">HGMM_F39F10C37</name>
</gene>